<protein>
    <submittedName>
        <fullName evidence="1">Uncharacterized protein</fullName>
    </submittedName>
</protein>
<dbReference type="Gramene" id="AET6Gv20129500.18">
    <property type="protein sequence ID" value="AET6Gv20129500.18"/>
    <property type="gene ID" value="AET6Gv20129500"/>
</dbReference>
<name>A0A453MWZ4_AEGTS</name>
<evidence type="ECO:0000313" key="2">
    <source>
        <dbReference type="Proteomes" id="UP000015105"/>
    </source>
</evidence>
<proteinExistence type="predicted"/>
<dbReference type="PANTHER" id="PTHR35460">
    <property type="entry name" value="TRNA LIGASE 1"/>
    <property type="match status" value="1"/>
</dbReference>
<organism evidence="1 2">
    <name type="scientific">Aegilops tauschii subsp. strangulata</name>
    <name type="common">Goatgrass</name>
    <dbReference type="NCBI Taxonomy" id="200361"/>
    <lineage>
        <taxon>Eukaryota</taxon>
        <taxon>Viridiplantae</taxon>
        <taxon>Streptophyta</taxon>
        <taxon>Embryophyta</taxon>
        <taxon>Tracheophyta</taxon>
        <taxon>Spermatophyta</taxon>
        <taxon>Magnoliopsida</taxon>
        <taxon>Liliopsida</taxon>
        <taxon>Poales</taxon>
        <taxon>Poaceae</taxon>
        <taxon>BOP clade</taxon>
        <taxon>Pooideae</taxon>
        <taxon>Triticodae</taxon>
        <taxon>Triticeae</taxon>
        <taxon>Triticinae</taxon>
        <taxon>Aegilops</taxon>
    </lineage>
</organism>
<reference evidence="2" key="2">
    <citation type="journal article" date="2017" name="Nat. Plants">
        <title>The Aegilops tauschii genome reveals multiple impacts of transposons.</title>
        <authorList>
            <person name="Zhao G."/>
            <person name="Zou C."/>
            <person name="Li K."/>
            <person name="Wang K."/>
            <person name="Li T."/>
            <person name="Gao L."/>
            <person name="Zhang X."/>
            <person name="Wang H."/>
            <person name="Yang Z."/>
            <person name="Liu X."/>
            <person name="Jiang W."/>
            <person name="Mao L."/>
            <person name="Kong X."/>
            <person name="Jiao Y."/>
            <person name="Jia J."/>
        </authorList>
    </citation>
    <scope>NUCLEOTIDE SEQUENCE [LARGE SCALE GENOMIC DNA]</scope>
    <source>
        <strain evidence="2">cv. AL8/78</strain>
    </source>
</reference>
<evidence type="ECO:0000313" key="1">
    <source>
        <dbReference type="EnsemblPlants" id="AET6Gv20129500.18"/>
    </source>
</evidence>
<reference evidence="1" key="3">
    <citation type="journal article" date="2017" name="Nature">
        <title>Genome sequence of the progenitor of the wheat D genome Aegilops tauschii.</title>
        <authorList>
            <person name="Luo M.C."/>
            <person name="Gu Y.Q."/>
            <person name="Puiu D."/>
            <person name="Wang H."/>
            <person name="Twardziok S.O."/>
            <person name="Deal K.R."/>
            <person name="Huo N."/>
            <person name="Zhu T."/>
            <person name="Wang L."/>
            <person name="Wang Y."/>
            <person name="McGuire P.E."/>
            <person name="Liu S."/>
            <person name="Long H."/>
            <person name="Ramasamy R.K."/>
            <person name="Rodriguez J.C."/>
            <person name="Van S.L."/>
            <person name="Yuan L."/>
            <person name="Wang Z."/>
            <person name="Xia Z."/>
            <person name="Xiao L."/>
            <person name="Anderson O.D."/>
            <person name="Ouyang S."/>
            <person name="Liang Y."/>
            <person name="Zimin A.V."/>
            <person name="Pertea G."/>
            <person name="Qi P."/>
            <person name="Bennetzen J.L."/>
            <person name="Dai X."/>
            <person name="Dawson M.W."/>
            <person name="Muller H.G."/>
            <person name="Kugler K."/>
            <person name="Rivarola-Duarte L."/>
            <person name="Spannagl M."/>
            <person name="Mayer K.F.X."/>
            <person name="Lu F.H."/>
            <person name="Bevan M.W."/>
            <person name="Leroy P."/>
            <person name="Li P."/>
            <person name="You F.M."/>
            <person name="Sun Q."/>
            <person name="Liu Z."/>
            <person name="Lyons E."/>
            <person name="Wicker T."/>
            <person name="Salzberg S.L."/>
            <person name="Devos K.M."/>
            <person name="Dvorak J."/>
        </authorList>
    </citation>
    <scope>NUCLEOTIDE SEQUENCE [LARGE SCALE GENOMIC DNA]</scope>
    <source>
        <strain evidence="1">cv. AL8/78</strain>
    </source>
</reference>
<dbReference type="PANTHER" id="PTHR35460:SF3">
    <property type="entry name" value="EXOCYST SUBUNIT EXO70 FAMILY PROTEIN"/>
    <property type="match status" value="1"/>
</dbReference>
<accession>A0A453MWZ4</accession>
<reference evidence="1" key="4">
    <citation type="submission" date="2019-03" db="UniProtKB">
        <authorList>
            <consortium name="EnsemblPlants"/>
        </authorList>
    </citation>
    <scope>IDENTIFICATION</scope>
</reference>
<dbReference type="InterPro" id="IPR038837">
    <property type="entry name" value="tRNA_ligase_1"/>
</dbReference>
<dbReference type="Proteomes" id="UP000015105">
    <property type="component" value="Chromosome 6D"/>
</dbReference>
<keyword evidence="2" id="KW-1185">Reference proteome</keyword>
<reference evidence="2" key="1">
    <citation type="journal article" date="2014" name="Science">
        <title>Ancient hybridizations among the ancestral genomes of bread wheat.</title>
        <authorList>
            <consortium name="International Wheat Genome Sequencing Consortium,"/>
            <person name="Marcussen T."/>
            <person name="Sandve S.R."/>
            <person name="Heier L."/>
            <person name="Spannagl M."/>
            <person name="Pfeifer M."/>
            <person name="Jakobsen K.S."/>
            <person name="Wulff B.B."/>
            <person name="Steuernagel B."/>
            <person name="Mayer K.F."/>
            <person name="Olsen O.A."/>
        </authorList>
    </citation>
    <scope>NUCLEOTIDE SEQUENCE [LARGE SCALE GENOMIC DNA]</scope>
    <source>
        <strain evidence="2">cv. AL8/78</strain>
    </source>
</reference>
<reference evidence="1" key="5">
    <citation type="journal article" date="2021" name="G3 (Bethesda)">
        <title>Aegilops tauschii genome assembly Aet v5.0 features greater sequence contiguity and improved annotation.</title>
        <authorList>
            <person name="Wang L."/>
            <person name="Zhu T."/>
            <person name="Rodriguez J.C."/>
            <person name="Deal K.R."/>
            <person name="Dubcovsky J."/>
            <person name="McGuire P.E."/>
            <person name="Lux T."/>
            <person name="Spannagl M."/>
            <person name="Mayer K.F.X."/>
            <person name="Baldrich P."/>
            <person name="Meyers B.C."/>
            <person name="Huo N."/>
            <person name="Gu Y.Q."/>
            <person name="Zhou H."/>
            <person name="Devos K.M."/>
            <person name="Bennetzen J.L."/>
            <person name="Unver T."/>
            <person name="Budak H."/>
            <person name="Gulick P.J."/>
            <person name="Galiba G."/>
            <person name="Kalapos B."/>
            <person name="Nelson D.R."/>
            <person name="Li P."/>
            <person name="You F.M."/>
            <person name="Luo M.C."/>
            <person name="Dvorak J."/>
        </authorList>
    </citation>
    <scope>NUCLEOTIDE SEQUENCE [LARGE SCALE GENOMIC DNA]</scope>
    <source>
        <strain evidence="1">cv. AL8/78</strain>
    </source>
</reference>
<sequence>MIRLMKKRNLPAAFKCYWNYQKIDFLSNYNLHYKMVIHVHKDSAFRRYQQEITKNQELWPLYRGFFIDVNLFKAAELSKDSNALPENINGVLNSRSSTKDGLVDEDSNLMVKLKFVTYKIRTFLIRNGLSTLFKDGLSAYRTYYLRQMEIWGTSASKQKELAKMLDEWYIANPPPSLHSICILTNGFVNSIALPVGRAVYIRRECGDAQPSSSTYLTEAEPFLEQYAKR</sequence>
<dbReference type="GO" id="GO:0003972">
    <property type="term" value="F:RNA ligase (ATP) activity"/>
    <property type="evidence" value="ECO:0007669"/>
    <property type="project" value="InterPro"/>
</dbReference>
<dbReference type="EnsemblPlants" id="AET6Gv20129500.18">
    <property type="protein sequence ID" value="AET6Gv20129500.18"/>
    <property type="gene ID" value="AET6Gv20129500"/>
</dbReference>
<dbReference type="GO" id="GO:0006388">
    <property type="term" value="P:tRNA splicing, via endonucleolytic cleavage and ligation"/>
    <property type="evidence" value="ECO:0007669"/>
    <property type="project" value="InterPro"/>
</dbReference>
<dbReference type="AlphaFoldDB" id="A0A453MWZ4"/>